<dbReference type="PROSITE" id="PS50089">
    <property type="entry name" value="ZF_RING_2"/>
    <property type="match status" value="1"/>
</dbReference>
<dbReference type="PANTHER" id="PTHR47662">
    <property type="entry name" value="RING-TYPE DOMAIN-CONTAINING PROTEIN"/>
    <property type="match status" value="1"/>
</dbReference>
<dbReference type="Pfam" id="PF13639">
    <property type="entry name" value="zf-RING_2"/>
    <property type="match status" value="1"/>
</dbReference>
<evidence type="ECO:0000256" key="1">
    <source>
        <dbReference type="PROSITE-ProRule" id="PRU00175"/>
    </source>
</evidence>
<dbReference type="PANTHER" id="PTHR47662:SF1">
    <property type="entry name" value="RING-TYPE DOMAIN-CONTAINING PROTEIN"/>
    <property type="match status" value="1"/>
</dbReference>
<dbReference type="CDD" id="cd16454">
    <property type="entry name" value="RING-H2_PA-TM-RING"/>
    <property type="match status" value="1"/>
</dbReference>
<comment type="caution">
    <text evidence="4">The sequence shown here is derived from an EMBL/GenBank/DDBJ whole genome shotgun (WGS) entry which is preliminary data.</text>
</comment>
<feature type="region of interest" description="Disordered" evidence="2">
    <location>
        <begin position="159"/>
        <end position="226"/>
    </location>
</feature>
<keyword evidence="1" id="KW-0479">Metal-binding</keyword>
<keyword evidence="1" id="KW-0862">Zinc</keyword>
<dbReference type="GO" id="GO:0008270">
    <property type="term" value="F:zinc ion binding"/>
    <property type="evidence" value="ECO:0007669"/>
    <property type="project" value="UniProtKB-KW"/>
</dbReference>
<dbReference type="Gene3D" id="3.30.40.10">
    <property type="entry name" value="Zinc/RING finger domain, C3HC4 (zinc finger)"/>
    <property type="match status" value="1"/>
</dbReference>
<protein>
    <recommendedName>
        <fullName evidence="3">RING-type domain-containing protein</fullName>
    </recommendedName>
</protein>
<evidence type="ECO:0000313" key="5">
    <source>
        <dbReference type="Proteomes" id="UP001603857"/>
    </source>
</evidence>
<evidence type="ECO:0000313" key="4">
    <source>
        <dbReference type="EMBL" id="KAL2349033.1"/>
    </source>
</evidence>
<name>A0ABD1NLM1_9FABA</name>
<dbReference type="InterPro" id="IPR001841">
    <property type="entry name" value="Znf_RING"/>
</dbReference>
<dbReference type="Proteomes" id="UP001603857">
    <property type="component" value="Unassembled WGS sequence"/>
</dbReference>
<gene>
    <name evidence="4" type="ORF">Fmac_003033</name>
</gene>
<dbReference type="InterPro" id="IPR013083">
    <property type="entry name" value="Znf_RING/FYVE/PHD"/>
</dbReference>
<evidence type="ECO:0000259" key="3">
    <source>
        <dbReference type="PROSITE" id="PS50089"/>
    </source>
</evidence>
<feature type="compositionally biased region" description="Pro residues" evidence="2">
    <location>
        <begin position="203"/>
        <end position="226"/>
    </location>
</feature>
<feature type="compositionally biased region" description="Pro residues" evidence="2">
    <location>
        <begin position="184"/>
        <end position="196"/>
    </location>
</feature>
<dbReference type="SUPFAM" id="SSF57850">
    <property type="entry name" value="RING/U-box"/>
    <property type="match status" value="1"/>
</dbReference>
<dbReference type="AlphaFoldDB" id="A0ABD1NLM1"/>
<keyword evidence="5" id="KW-1185">Reference proteome</keyword>
<keyword evidence="1" id="KW-0863">Zinc-finger</keyword>
<organism evidence="4 5">
    <name type="scientific">Flemingia macrophylla</name>
    <dbReference type="NCBI Taxonomy" id="520843"/>
    <lineage>
        <taxon>Eukaryota</taxon>
        <taxon>Viridiplantae</taxon>
        <taxon>Streptophyta</taxon>
        <taxon>Embryophyta</taxon>
        <taxon>Tracheophyta</taxon>
        <taxon>Spermatophyta</taxon>
        <taxon>Magnoliopsida</taxon>
        <taxon>eudicotyledons</taxon>
        <taxon>Gunneridae</taxon>
        <taxon>Pentapetalae</taxon>
        <taxon>rosids</taxon>
        <taxon>fabids</taxon>
        <taxon>Fabales</taxon>
        <taxon>Fabaceae</taxon>
        <taxon>Papilionoideae</taxon>
        <taxon>50 kb inversion clade</taxon>
        <taxon>NPAAA clade</taxon>
        <taxon>indigoferoid/millettioid clade</taxon>
        <taxon>Phaseoleae</taxon>
        <taxon>Flemingia</taxon>
    </lineage>
</organism>
<dbReference type="EMBL" id="JBGMDY010000001">
    <property type="protein sequence ID" value="KAL2349033.1"/>
    <property type="molecule type" value="Genomic_DNA"/>
</dbReference>
<proteinExistence type="predicted"/>
<evidence type="ECO:0000256" key="2">
    <source>
        <dbReference type="SAM" id="MobiDB-lite"/>
    </source>
</evidence>
<sequence length="389" mass="42812">MNMVSQEANMKTSQSPFCFDYHIDMEDNVYGSVNANSEASRFDGVVRDAAGNFILGYCGQLRGNGVGNTNHHHMLASQIAHIRKKDSTSSTDLQVLEPVPLEMVPILMADVRSTPVPRGCKVGFSLQKNRDYYGVKCHLSIVRHKTLLTASPTPAWRLVASPHPGPRRGLPPPPHPALLAVSPTPAPASRPPPTPAPRRLAASPPPARGTSRPPPPQPALPRGVPPPQLASRVGFAPVYNSLLGFMAMCTSKFGLRVGRKAELEGRISVEWKKTFKTGCTLHDHHQIPVIGEEQSICHYAPTTGSEEDVDCAVCLCKFVVGEEIRVLRCKHLFHRKCLDAWVGLRIAITCPLCREPVGPRRIINEVGAEVLLFQFCSNNNDDRDTWWLR</sequence>
<dbReference type="SMART" id="SM00184">
    <property type="entry name" value="RING"/>
    <property type="match status" value="1"/>
</dbReference>
<reference evidence="4 5" key="1">
    <citation type="submission" date="2024-08" db="EMBL/GenBank/DDBJ databases">
        <title>Insights into the chromosomal genome structure of Flemingia macrophylla.</title>
        <authorList>
            <person name="Ding Y."/>
            <person name="Zhao Y."/>
            <person name="Bi W."/>
            <person name="Wu M."/>
            <person name="Zhao G."/>
            <person name="Gong Y."/>
            <person name="Li W."/>
            <person name="Zhang P."/>
        </authorList>
    </citation>
    <scope>NUCLEOTIDE SEQUENCE [LARGE SCALE GENOMIC DNA]</scope>
    <source>
        <strain evidence="4">DYQJB</strain>
        <tissue evidence="4">Leaf</tissue>
    </source>
</reference>
<feature type="domain" description="RING-type" evidence="3">
    <location>
        <begin position="311"/>
        <end position="354"/>
    </location>
</feature>
<accession>A0ABD1NLM1</accession>